<sequence>MFGVSPTPPPLAYAIVCELLQMGGMDRTEGFSVHWDEFYLGKTKVNRTRIFTERIVESREPSHYEIEIESSLDSEHWDSDSEDPQDNDENGNDSLEEFGPSQETDDNETGDCEAFAPGQQNREGFGQVFAPLLVRRSTFNISRSNLFQCERWEKFTRSSASSWPKPSQLVKTLPLVVPLITNSTPFLEIDEAAFFTRPMTVARISISRYTKQLPNVCQQDNERQAQDTRKRPEVGTLPLHVPFQKPANLLHVHIRVKYDF</sequence>
<dbReference type="WBParaSite" id="ACOC_0000051001-mRNA-1">
    <property type="protein sequence ID" value="ACOC_0000051001-mRNA-1"/>
    <property type="gene ID" value="ACOC_0000051001"/>
</dbReference>
<feature type="compositionally biased region" description="Acidic residues" evidence="1">
    <location>
        <begin position="80"/>
        <end position="96"/>
    </location>
</feature>
<evidence type="ECO:0000256" key="1">
    <source>
        <dbReference type="SAM" id="MobiDB-lite"/>
    </source>
</evidence>
<reference evidence="4" key="1">
    <citation type="submission" date="2017-02" db="UniProtKB">
        <authorList>
            <consortium name="WormBaseParasite"/>
        </authorList>
    </citation>
    <scope>IDENTIFICATION</scope>
</reference>
<dbReference type="Proteomes" id="UP000267027">
    <property type="component" value="Unassembled WGS sequence"/>
</dbReference>
<dbReference type="AlphaFoldDB" id="A0A0R3PAE8"/>
<evidence type="ECO:0000313" key="2">
    <source>
        <dbReference type="EMBL" id="VDM52096.1"/>
    </source>
</evidence>
<proteinExistence type="predicted"/>
<organism evidence="4">
    <name type="scientific">Angiostrongylus costaricensis</name>
    <name type="common">Nematode worm</name>
    <dbReference type="NCBI Taxonomy" id="334426"/>
    <lineage>
        <taxon>Eukaryota</taxon>
        <taxon>Metazoa</taxon>
        <taxon>Ecdysozoa</taxon>
        <taxon>Nematoda</taxon>
        <taxon>Chromadorea</taxon>
        <taxon>Rhabditida</taxon>
        <taxon>Rhabditina</taxon>
        <taxon>Rhabditomorpha</taxon>
        <taxon>Strongyloidea</taxon>
        <taxon>Metastrongylidae</taxon>
        <taxon>Angiostrongylus</taxon>
    </lineage>
</organism>
<gene>
    <name evidence="2" type="ORF">ACOC_LOCUS511</name>
</gene>
<accession>A0A0R3PAE8</accession>
<protein>
    <submittedName>
        <fullName evidence="4">DDE_Tnp_1_7 domain-containing protein</fullName>
    </submittedName>
</protein>
<feature type="region of interest" description="Disordered" evidence="1">
    <location>
        <begin position="68"/>
        <end position="120"/>
    </location>
</feature>
<reference evidence="2 3" key="2">
    <citation type="submission" date="2018-11" db="EMBL/GenBank/DDBJ databases">
        <authorList>
            <consortium name="Pathogen Informatics"/>
        </authorList>
    </citation>
    <scope>NUCLEOTIDE SEQUENCE [LARGE SCALE GENOMIC DNA]</scope>
    <source>
        <strain evidence="2 3">Costa Rica</strain>
    </source>
</reference>
<evidence type="ECO:0000313" key="4">
    <source>
        <dbReference type="WBParaSite" id="ACOC_0000051001-mRNA-1"/>
    </source>
</evidence>
<name>A0A0R3PAE8_ANGCS</name>
<keyword evidence="3" id="KW-1185">Reference proteome</keyword>
<evidence type="ECO:0000313" key="3">
    <source>
        <dbReference type="Proteomes" id="UP000267027"/>
    </source>
</evidence>
<dbReference type="EMBL" id="UYYA01000052">
    <property type="protein sequence ID" value="VDM52096.1"/>
    <property type="molecule type" value="Genomic_DNA"/>
</dbReference>
<dbReference type="OrthoDB" id="5832344at2759"/>